<accession>A0A5C6B379</accession>
<reference evidence="1 2" key="1">
    <citation type="submission" date="2019-02" db="EMBL/GenBank/DDBJ databases">
        <title>Deep-cultivation of Planctomycetes and their phenomic and genomic characterization uncovers novel biology.</title>
        <authorList>
            <person name="Wiegand S."/>
            <person name="Jogler M."/>
            <person name="Boedeker C."/>
            <person name="Pinto D."/>
            <person name="Vollmers J."/>
            <person name="Rivas-Marin E."/>
            <person name="Kohn T."/>
            <person name="Peeters S.H."/>
            <person name="Heuer A."/>
            <person name="Rast P."/>
            <person name="Oberbeckmann S."/>
            <person name="Bunk B."/>
            <person name="Jeske O."/>
            <person name="Meyerdierks A."/>
            <person name="Storesund J.E."/>
            <person name="Kallscheuer N."/>
            <person name="Luecker S."/>
            <person name="Lage O.M."/>
            <person name="Pohl T."/>
            <person name="Merkel B.J."/>
            <person name="Hornburger P."/>
            <person name="Mueller R.-W."/>
            <person name="Bruemmer F."/>
            <person name="Labrenz M."/>
            <person name="Spormann A.M."/>
            <person name="Op Den Camp H."/>
            <person name="Overmann J."/>
            <person name="Amann R."/>
            <person name="Jetten M.S.M."/>
            <person name="Mascher T."/>
            <person name="Medema M.H."/>
            <person name="Devos D.P."/>
            <person name="Kaster A.-K."/>
            <person name="Ovreas L."/>
            <person name="Rohde M."/>
            <person name="Galperin M.Y."/>
            <person name="Jogler C."/>
        </authorList>
    </citation>
    <scope>NUCLEOTIDE SEQUENCE [LARGE SCALE GENOMIC DNA]</scope>
    <source>
        <strain evidence="1 2">Pla52n</strain>
    </source>
</reference>
<gene>
    <name evidence="1" type="ORF">Pla52n_20710</name>
</gene>
<dbReference type="EMBL" id="SJPN01000002">
    <property type="protein sequence ID" value="TWU06350.1"/>
    <property type="molecule type" value="Genomic_DNA"/>
</dbReference>
<proteinExistence type="predicted"/>
<organism evidence="1 2">
    <name type="scientific">Stieleria varia</name>
    <dbReference type="NCBI Taxonomy" id="2528005"/>
    <lineage>
        <taxon>Bacteria</taxon>
        <taxon>Pseudomonadati</taxon>
        <taxon>Planctomycetota</taxon>
        <taxon>Planctomycetia</taxon>
        <taxon>Pirellulales</taxon>
        <taxon>Pirellulaceae</taxon>
        <taxon>Stieleria</taxon>
    </lineage>
</organism>
<name>A0A5C6B379_9BACT</name>
<evidence type="ECO:0000313" key="1">
    <source>
        <dbReference type="EMBL" id="TWU06350.1"/>
    </source>
</evidence>
<sequence>MIGGRLESVFCGETRHLVGSGRVRQPSASSGLDFGVSRFGVSHGCGTKTVANAKTAHLPNPRSKTGRCTERLTYRRLAGQADHGVVAGFEARLDLTEAVAPNQTLQDAGATKVRVVGGDHVLLAFCGT</sequence>
<protein>
    <submittedName>
        <fullName evidence="1">Uncharacterized protein</fullName>
    </submittedName>
</protein>
<evidence type="ECO:0000313" key="2">
    <source>
        <dbReference type="Proteomes" id="UP000320176"/>
    </source>
</evidence>
<dbReference type="AlphaFoldDB" id="A0A5C6B379"/>
<dbReference type="Proteomes" id="UP000320176">
    <property type="component" value="Unassembled WGS sequence"/>
</dbReference>
<comment type="caution">
    <text evidence="1">The sequence shown here is derived from an EMBL/GenBank/DDBJ whole genome shotgun (WGS) entry which is preliminary data.</text>
</comment>
<keyword evidence="2" id="KW-1185">Reference proteome</keyword>